<proteinExistence type="predicted"/>
<feature type="compositionally biased region" description="Low complexity" evidence="1">
    <location>
        <begin position="68"/>
        <end position="84"/>
    </location>
</feature>
<sequence length="84" mass="8940">MPIYEYVCRACEHEFEALQKMSDPVLTDCPECKAVELAKKVSAAGFRLKGGGWYETDFKSGGKKKNLAGDSASSGAAPTSSSSD</sequence>
<evidence type="ECO:0000313" key="4">
    <source>
        <dbReference type="Proteomes" id="UP001557485"/>
    </source>
</evidence>
<dbReference type="Pfam" id="PF09723">
    <property type="entry name" value="Zn_ribbon_8"/>
    <property type="match status" value="1"/>
</dbReference>
<comment type="caution">
    <text evidence="3">The sequence shown here is derived from an EMBL/GenBank/DDBJ whole genome shotgun (WGS) entry which is preliminary data.</text>
</comment>
<protein>
    <submittedName>
        <fullName evidence="3">FmdB family zinc ribbon protein</fullName>
    </submittedName>
</protein>
<feature type="domain" description="Putative regulatory protein FmdB zinc ribbon" evidence="2">
    <location>
        <begin position="1"/>
        <end position="42"/>
    </location>
</feature>
<reference evidence="3 4" key="1">
    <citation type="journal article" date="2011" name="Int. J. Syst. Evol. Microbiol.">
        <title>Zhongshania antarctica gen. nov., sp. nov. and Zhongshania guokunii sp. nov., gammaproteobacteria respectively isolated from coastal attached (fast) ice and surface seawater of the Antarctic.</title>
        <authorList>
            <person name="Li H.J."/>
            <person name="Zhang X.Y."/>
            <person name="Chen C.X."/>
            <person name="Zhang Y.J."/>
            <person name="Gao Z.M."/>
            <person name="Yu Y."/>
            <person name="Chen X.L."/>
            <person name="Chen B."/>
            <person name="Zhang Y.Z."/>
        </authorList>
    </citation>
    <scope>NUCLEOTIDE SEQUENCE [LARGE SCALE GENOMIC DNA]</scope>
    <source>
        <strain evidence="3 4">ZS6-22T</strain>
    </source>
</reference>
<dbReference type="RefSeq" id="WP_368381325.1">
    <property type="nucleotide sequence ID" value="NZ_JBFRYA010000006.1"/>
</dbReference>
<evidence type="ECO:0000313" key="3">
    <source>
        <dbReference type="EMBL" id="MEX1669058.1"/>
    </source>
</evidence>
<dbReference type="Proteomes" id="UP001557485">
    <property type="component" value="Unassembled WGS sequence"/>
</dbReference>
<gene>
    <name evidence="3" type="ORF">AB4876_09035</name>
</gene>
<organism evidence="3 4">
    <name type="scientific">Zhongshania guokunii</name>
    <dbReference type="NCBI Taxonomy" id="641783"/>
    <lineage>
        <taxon>Bacteria</taxon>
        <taxon>Pseudomonadati</taxon>
        <taxon>Pseudomonadota</taxon>
        <taxon>Gammaproteobacteria</taxon>
        <taxon>Cellvibrionales</taxon>
        <taxon>Spongiibacteraceae</taxon>
        <taxon>Zhongshania</taxon>
    </lineage>
</organism>
<accession>A0ABV3U7D9</accession>
<dbReference type="PANTHER" id="PTHR34404:SF2">
    <property type="entry name" value="CONSERVED SERINE RICH PROTEIN"/>
    <property type="match status" value="1"/>
</dbReference>
<dbReference type="SMART" id="SM00834">
    <property type="entry name" value="CxxC_CXXC_SSSS"/>
    <property type="match status" value="1"/>
</dbReference>
<evidence type="ECO:0000259" key="2">
    <source>
        <dbReference type="SMART" id="SM00834"/>
    </source>
</evidence>
<dbReference type="EMBL" id="JBFRYA010000006">
    <property type="protein sequence ID" value="MEX1669058.1"/>
    <property type="molecule type" value="Genomic_DNA"/>
</dbReference>
<dbReference type="InterPro" id="IPR013429">
    <property type="entry name" value="Regulatory_FmdB_Zinc_ribbon"/>
</dbReference>
<dbReference type="PANTHER" id="PTHR34404">
    <property type="entry name" value="REGULATORY PROTEIN, FMDB FAMILY"/>
    <property type="match status" value="1"/>
</dbReference>
<feature type="region of interest" description="Disordered" evidence="1">
    <location>
        <begin position="52"/>
        <end position="84"/>
    </location>
</feature>
<dbReference type="NCBIfam" id="TIGR02605">
    <property type="entry name" value="CxxC_CxxC_SSSS"/>
    <property type="match status" value="1"/>
</dbReference>
<evidence type="ECO:0000256" key="1">
    <source>
        <dbReference type="SAM" id="MobiDB-lite"/>
    </source>
</evidence>
<name>A0ABV3U7D9_9GAMM</name>
<keyword evidence="4" id="KW-1185">Reference proteome</keyword>